<dbReference type="Gramene" id="evm.model.05.1832">
    <property type="protein sequence ID" value="cds.evm.model.05.1832"/>
    <property type="gene ID" value="evm.TU.05.1832"/>
</dbReference>
<dbReference type="PANTHER" id="PTHR11439">
    <property type="entry name" value="GAG-POL-RELATED RETROTRANSPOSON"/>
    <property type="match status" value="1"/>
</dbReference>
<dbReference type="EMBL" id="UZAU01000547">
    <property type="status" value="NOT_ANNOTATED_CDS"/>
    <property type="molecule type" value="Genomic_DNA"/>
</dbReference>
<reference evidence="1" key="2">
    <citation type="submission" date="2021-03" db="UniProtKB">
        <authorList>
            <consortium name="EnsemblPlants"/>
        </authorList>
    </citation>
    <scope>IDENTIFICATION</scope>
</reference>
<organism evidence="1 2">
    <name type="scientific">Cannabis sativa</name>
    <name type="common">Hemp</name>
    <name type="synonym">Marijuana</name>
    <dbReference type="NCBI Taxonomy" id="3483"/>
    <lineage>
        <taxon>Eukaryota</taxon>
        <taxon>Viridiplantae</taxon>
        <taxon>Streptophyta</taxon>
        <taxon>Embryophyta</taxon>
        <taxon>Tracheophyta</taxon>
        <taxon>Spermatophyta</taxon>
        <taxon>Magnoliopsida</taxon>
        <taxon>eudicotyledons</taxon>
        <taxon>Gunneridae</taxon>
        <taxon>Pentapetalae</taxon>
        <taxon>rosids</taxon>
        <taxon>fabids</taxon>
        <taxon>Rosales</taxon>
        <taxon>Cannabaceae</taxon>
        <taxon>Cannabis</taxon>
    </lineage>
</organism>
<evidence type="ECO:0008006" key="3">
    <source>
        <dbReference type="Google" id="ProtNLM"/>
    </source>
</evidence>
<evidence type="ECO:0000313" key="2">
    <source>
        <dbReference type="Proteomes" id="UP000596661"/>
    </source>
</evidence>
<accession>A0A803PN28</accession>
<keyword evidence="2" id="KW-1185">Reference proteome</keyword>
<dbReference type="Proteomes" id="UP000596661">
    <property type="component" value="Chromosome 5"/>
</dbReference>
<dbReference type="AlphaFoldDB" id="A0A803PN28"/>
<sequence length="284" mass="31781">MIDLWDQLAFIKLEELRDFAPYIACREEQRLVQFLMALHSDFEGLRGSILHHSPLCSVDLIVSELLVDEIPLKSQSGKDFLSTPNSSILVVPPTTLFPLQENKPPTKVGSYDFVALSEQFQKFLATQPNAMSQELDTSTLQPEIVPTLDIGTSQPKNTPPPPLAVITYAPETMDPPCCYPRAFTISQMDVKNAFLNGDLHEKVYMVSPPGVSHKQEEYSPSDGSPFEDPTLYCTIVGSLVYLTITHPDIAYVVHIVSQFVTSPTTVLWVAVLRILRYLRGTIYH</sequence>
<proteinExistence type="predicted"/>
<name>A0A803PN28_CANSA</name>
<dbReference type="EnsemblPlants" id="evm.model.05.1832">
    <property type="protein sequence ID" value="cds.evm.model.05.1832"/>
    <property type="gene ID" value="evm.TU.05.1832"/>
</dbReference>
<protein>
    <recommendedName>
        <fullName evidence="3">Reverse transcriptase Ty1/copia-type domain-containing protein</fullName>
    </recommendedName>
</protein>
<dbReference type="PANTHER" id="PTHR11439:SF461">
    <property type="entry name" value="OS10G0432200 PROTEIN"/>
    <property type="match status" value="1"/>
</dbReference>
<evidence type="ECO:0000313" key="1">
    <source>
        <dbReference type="EnsemblPlants" id="cds.evm.model.05.1832"/>
    </source>
</evidence>
<reference evidence="1" key="1">
    <citation type="submission" date="2018-11" db="EMBL/GenBank/DDBJ databases">
        <authorList>
            <person name="Grassa J C."/>
        </authorList>
    </citation>
    <scope>NUCLEOTIDE SEQUENCE [LARGE SCALE GENOMIC DNA]</scope>
</reference>